<evidence type="ECO:0000313" key="3">
    <source>
        <dbReference type="Proteomes" id="UP000217895"/>
    </source>
</evidence>
<accession>A0A1Z4JSA5</accession>
<reference evidence="2 3" key="1">
    <citation type="submission" date="2017-06" db="EMBL/GenBank/DDBJ databases">
        <title>Genome sequencing of cyanobaciteial culture collection at National Institute for Environmental Studies (NIES).</title>
        <authorList>
            <person name="Hirose Y."/>
            <person name="Shimura Y."/>
            <person name="Fujisawa T."/>
            <person name="Nakamura Y."/>
            <person name="Kawachi M."/>
        </authorList>
    </citation>
    <scope>NUCLEOTIDE SEQUENCE [LARGE SCALE GENOMIC DNA]</scope>
    <source>
        <strain evidence="2 3">NIES-2135</strain>
        <plasmid evidence="3">Plasmid Plasmid2 dna</plasmid>
    </source>
</reference>
<evidence type="ECO:0000256" key="1">
    <source>
        <dbReference type="SAM" id="Phobius"/>
    </source>
</evidence>
<proteinExistence type="predicted"/>
<keyword evidence="1" id="KW-0472">Membrane</keyword>
<gene>
    <name evidence="2" type="ORF">NIES2135_64960</name>
</gene>
<protein>
    <submittedName>
        <fullName evidence="2">Uncharacterized protein</fullName>
    </submittedName>
</protein>
<dbReference type="EMBL" id="AP018205">
    <property type="protein sequence ID" value="BAY59619.1"/>
    <property type="molecule type" value="Genomic_DNA"/>
</dbReference>
<geneLocation type="plasmid" evidence="2">
    <name>plasmid2</name>
</geneLocation>
<keyword evidence="1" id="KW-0812">Transmembrane</keyword>
<keyword evidence="3" id="KW-1185">Reference proteome</keyword>
<keyword evidence="1" id="KW-1133">Transmembrane helix</keyword>
<sequence>MPLNHEQEQQQFIADINASLPPEIRTDLEKLRRLYDLNPGDSVWAIAAIAMKQTASHADIYDHIQQTRSDIEAIKVRIDLTLSGLSTKADEFVIRSHEVIEALHTSDNLNRQLTYLDRHRELTHRPSAAKSLATKVPVQFLPIVLAAIAIAFVLGLLFACLLFSLAR</sequence>
<feature type="transmembrane region" description="Helical" evidence="1">
    <location>
        <begin position="140"/>
        <end position="166"/>
    </location>
</feature>
<keyword evidence="2" id="KW-0614">Plasmid</keyword>
<organism evidence="2 3">
    <name type="scientific">Leptolyngbya boryana NIES-2135</name>
    <dbReference type="NCBI Taxonomy" id="1973484"/>
    <lineage>
        <taxon>Bacteria</taxon>
        <taxon>Bacillati</taxon>
        <taxon>Cyanobacteriota</taxon>
        <taxon>Cyanophyceae</taxon>
        <taxon>Leptolyngbyales</taxon>
        <taxon>Leptolyngbyaceae</taxon>
        <taxon>Leptolyngbya group</taxon>
        <taxon>Leptolyngbya</taxon>
    </lineage>
</organism>
<evidence type="ECO:0000313" key="2">
    <source>
        <dbReference type="EMBL" id="BAY59619.1"/>
    </source>
</evidence>
<dbReference type="Proteomes" id="UP000217895">
    <property type="component" value="Plasmid Plasmid2 dna"/>
</dbReference>
<name>A0A1Z4JSA5_LEPBY</name>
<dbReference type="AlphaFoldDB" id="A0A1Z4JSA5"/>